<evidence type="ECO:0000256" key="2">
    <source>
        <dbReference type="HAMAP-Rule" id="MF_01139"/>
    </source>
</evidence>
<protein>
    <recommendedName>
        <fullName evidence="2">Isoprenyl transferase</fullName>
        <ecNumber evidence="2">2.5.1.-</ecNumber>
    </recommendedName>
</protein>
<gene>
    <name evidence="3" type="primary">uppS</name>
    <name evidence="3" type="ORF">OCH7691_02277</name>
</gene>
<dbReference type="EMBL" id="FWFR01000002">
    <property type="protein sequence ID" value="SLN54008.1"/>
    <property type="molecule type" value="Genomic_DNA"/>
</dbReference>
<dbReference type="AlphaFoldDB" id="A0A1Y5T4S9"/>
<dbReference type="PANTHER" id="PTHR10291:SF0">
    <property type="entry name" value="DEHYDRODOLICHYL DIPHOSPHATE SYNTHASE 2"/>
    <property type="match status" value="1"/>
</dbReference>
<dbReference type="Pfam" id="PF01255">
    <property type="entry name" value="Prenyltransf"/>
    <property type="match status" value="1"/>
</dbReference>
<sequence length="244" mass="27015">MSAPPKTEDRMSLPRHVAIIMDGNGRWAKARGLPRTAGHKRGADAVRNVVVGAREIGIDYLTLYAFSSENWKRPASEVDDLMGLLRLYLSKELAELHENGVRVRVIGERDRLAPDIVKMIAHAEELTAGNRGLTLAIALNYGGQNEIVGACRSIAARVGEGALAPEAITPELFAGHLQTAGMPDPDMLIRTSGERRLSNFLLWQCAYAEFFFVDTLWPDFGKQQLEEAVHEFSRRERRYGASSA</sequence>
<dbReference type="SUPFAM" id="SSF64005">
    <property type="entry name" value="Undecaprenyl diphosphate synthase"/>
    <property type="match status" value="1"/>
</dbReference>
<dbReference type="PROSITE" id="PS01066">
    <property type="entry name" value="UPP_SYNTHASE"/>
    <property type="match status" value="1"/>
</dbReference>
<dbReference type="InterPro" id="IPR018520">
    <property type="entry name" value="UPP_synth-like_CS"/>
</dbReference>
<dbReference type="NCBIfam" id="NF011405">
    <property type="entry name" value="PRK14830.1"/>
    <property type="match status" value="1"/>
</dbReference>
<comment type="function">
    <text evidence="2">Catalyzes the condensation of isopentenyl diphosphate (IPP) with allylic pyrophosphates generating different type of terpenoids.</text>
</comment>
<comment type="similarity">
    <text evidence="2">Belongs to the UPP synthase family.</text>
</comment>
<name>A0A1Y5T4S9_9PROT</name>
<dbReference type="GO" id="GO:0016094">
    <property type="term" value="P:polyprenol biosynthetic process"/>
    <property type="evidence" value="ECO:0007669"/>
    <property type="project" value="TreeGrafter"/>
</dbReference>
<feature type="binding site" evidence="2">
    <location>
        <position position="71"/>
    </location>
    <ligand>
        <name>substrate</name>
    </ligand>
</feature>
<keyword evidence="2" id="KW-0460">Magnesium</keyword>
<feature type="binding site" evidence="2">
    <location>
        <position position="22"/>
    </location>
    <ligand>
        <name>Mg(2+)</name>
        <dbReference type="ChEBI" id="CHEBI:18420"/>
    </ligand>
</feature>
<feature type="binding site" evidence="2">
    <location>
        <begin position="23"/>
        <end position="26"/>
    </location>
    <ligand>
        <name>substrate</name>
    </ligand>
</feature>
<keyword evidence="1 2" id="KW-0808">Transferase</keyword>
<dbReference type="Proteomes" id="UP000193200">
    <property type="component" value="Unassembled WGS sequence"/>
</dbReference>
<evidence type="ECO:0000256" key="1">
    <source>
        <dbReference type="ARBA" id="ARBA00022679"/>
    </source>
</evidence>
<organism evidence="3 4">
    <name type="scientific">Oceanibacterium hippocampi</name>
    <dbReference type="NCBI Taxonomy" id="745714"/>
    <lineage>
        <taxon>Bacteria</taxon>
        <taxon>Pseudomonadati</taxon>
        <taxon>Pseudomonadota</taxon>
        <taxon>Alphaproteobacteria</taxon>
        <taxon>Sneathiellales</taxon>
        <taxon>Sneathiellaceae</taxon>
        <taxon>Oceanibacterium</taxon>
    </lineage>
</organism>
<feature type="active site" description="Proton acceptor" evidence="2">
    <location>
        <position position="70"/>
    </location>
</feature>
<feature type="binding site" evidence="2">
    <location>
        <begin position="196"/>
        <end position="198"/>
    </location>
    <ligand>
        <name>substrate</name>
    </ligand>
</feature>
<dbReference type="Gene3D" id="3.40.1180.10">
    <property type="entry name" value="Decaprenyl diphosphate synthase-like"/>
    <property type="match status" value="1"/>
</dbReference>
<dbReference type="OrthoDB" id="4191603at2"/>
<keyword evidence="2" id="KW-0479">Metal-binding</keyword>
<dbReference type="GO" id="GO:0000287">
    <property type="term" value="F:magnesium ion binding"/>
    <property type="evidence" value="ECO:0007669"/>
    <property type="project" value="UniProtKB-UniRule"/>
</dbReference>
<reference evidence="3 4" key="1">
    <citation type="submission" date="2017-03" db="EMBL/GenBank/DDBJ databases">
        <authorList>
            <person name="Afonso C.L."/>
            <person name="Miller P.J."/>
            <person name="Scott M.A."/>
            <person name="Spackman E."/>
            <person name="Goraichik I."/>
            <person name="Dimitrov K.M."/>
            <person name="Suarez D.L."/>
            <person name="Swayne D.E."/>
        </authorList>
    </citation>
    <scope>NUCLEOTIDE SEQUENCE [LARGE SCALE GENOMIC DNA]</scope>
    <source>
        <strain evidence="3 4">CECT 7691</strain>
    </source>
</reference>
<dbReference type="CDD" id="cd00475">
    <property type="entry name" value="Cis_IPPS"/>
    <property type="match status" value="1"/>
</dbReference>
<comment type="cofactor">
    <cofactor evidence="2">
        <name>Mg(2+)</name>
        <dbReference type="ChEBI" id="CHEBI:18420"/>
    </cofactor>
    <text evidence="2">Binds 2 magnesium ions per subunit.</text>
</comment>
<feature type="active site" evidence="2">
    <location>
        <position position="22"/>
    </location>
</feature>
<feature type="binding site" evidence="2">
    <location>
        <position position="190"/>
    </location>
    <ligand>
        <name>substrate</name>
    </ligand>
</feature>
<proteinExistence type="inferred from homology"/>
<dbReference type="FunFam" id="3.40.1180.10:FF:000001">
    <property type="entry name" value="(2E,6E)-farnesyl-diphosphate-specific ditrans,polycis-undecaprenyl-diphosphate synthase"/>
    <property type="match status" value="1"/>
</dbReference>
<feature type="binding site" evidence="2">
    <location>
        <position position="35"/>
    </location>
    <ligand>
        <name>substrate</name>
    </ligand>
</feature>
<comment type="subunit">
    <text evidence="2">Homodimer.</text>
</comment>
<feature type="binding site" evidence="2">
    <location>
        <position position="27"/>
    </location>
    <ligand>
        <name>substrate</name>
    </ligand>
</feature>
<dbReference type="NCBIfam" id="TIGR00055">
    <property type="entry name" value="uppS"/>
    <property type="match status" value="1"/>
</dbReference>
<dbReference type="InterPro" id="IPR036424">
    <property type="entry name" value="UPP_synth-like_sf"/>
</dbReference>
<dbReference type="InterPro" id="IPR001441">
    <property type="entry name" value="UPP_synth-like"/>
</dbReference>
<evidence type="ECO:0000313" key="4">
    <source>
        <dbReference type="Proteomes" id="UP000193200"/>
    </source>
</evidence>
<dbReference type="RefSeq" id="WP_085883653.1">
    <property type="nucleotide sequence ID" value="NZ_FWFR01000002.1"/>
</dbReference>
<accession>A0A1Y5T4S9</accession>
<feature type="binding site" evidence="2">
    <location>
        <position position="39"/>
    </location>
    <ligand>
        <name>substrate</name>
    </ligand>
</feature>
<dbReference type="EC" id="2.5.1.-" evidence="2"/>
<dbReference type="HAMAP" id="MF_01139">
    <property type="entry name" value="ISPT"/>
    <property type="match status" value="1"/>
</dbReference>
<feature type="binding site" evidence="2">
    <location>
        <position position="209"/>
    </location>
    <ligand>
        <name>Mg(2+)</name>
        <dbReference type="ChEBI" id="CHEBI:18420"/>
    </ligand>
</feature>
<dbReference type="GO" id="GO:0005829">
    <property type="term" value="C:cytosol"/>
    <property type="evidence" value="ECO:0007669"/>
    <property type="project" value="TreeGrafter"/>
</dbReference>
<keyword evidence="4" id="KW-1185">Reference proteome</keyword>
<feature type="binding site" evidence="2">
    <location>
        <position position="73"/>
    </location>
    <ligand>
        <name>substrate</name>
    </ligand>
</feature>
<dbReference type="PANTHER" id="PTHR10291">
    <property type="entry name" value="DEHYDRODOLICHYL DIPHOSPHATE SYNTHASE FAMILY MEMBER"/>
    <property type="match status" value="1"/>
</dbReference>
<dbReference type="FunCoup" id="A0A1Y5T4S9">
    <property type="interactions" value="527"/>
</dbReference>
<dbReference type="GO" id="GO:0008834">
    <property type="term" value="F:ditrans,polycis-undecaprenyl-diphosphate synthase [(2E,6E)-farnesyl-diphosphate specific] activity"/>
    <property type="evidence" value="ECO:0007669"/>
    <property type="project" value="TreeGrafter"/>
</dbReference>
<evidence type="ECO:0000313" key="3">
    <source>
        <dbReference type="EMBL" id="SLN54008.1"/>
    </source>
</evidence>
<feature type="binding site" evidence="2">
    <location>
        <begin position="67"/>
        <end position="69"/>
    </location>
    <ligand>
        <name>substrate</name>
    </ligand>
</feature>
<dbReference type="InParanoid" id="A0A1Y5T4S9"/>
<dbReference type="NCBIfam" id="NF011408">
    <property type="entry name" value="PRK14834.1"/>
    <property type="match status" value="1"/>
</dbReference>